<keyword evidence="2" id="KW-1185">Reference proteome</keyword>
<reference evidence="1 2" key="1">
    <citation type="submission" date="2018-09" db="EMBL/GenBank/DDBJ databases">
        <title>Bacillus saliacetes sp. nov., isolated from Thai shrimp paste (Ka-pi).</title>
        <authorList>
            <person name="Daroonpunt R."/>
            <person name="Tanasupawat S."/>
            <person name="Yiamsombut S."/>
        </authorList>
    </citation>
    <scope>NUCLEOTIDE SEQUENCE [LARGE SCALE GENOMIC DNA]</scope>
    <source>
        <strain evidence="1 2">SKP7-4</strain>
    </source>
</reference>
<organism evidence="1 2">
    <name type="scientific">Bacillus salacetis</name>
    <dbReference type="NCBI Taxonomy" id="2315464"/>
    <lineage>
        <taxon>Bacteria</taxon>
        <taxon>Bacillati</taxon>
        <taxon>Bacillota</taxon>
        <taxon>Bacilli</taxon>
        <taxon>Bacillales</taxon>
        <taxon>Bacillaceae</taxon>
        <taxon>Bacillus</taxon>
    </lineage>
</organism>
<evidence type="ECO:0000313" key="2">
    <source>
        <dbReference type="Proteomes" id="UP000265801"/>
    </source>
</evidence>
<sequence>MQWILICLVYVDWSGRCEISCGTSGTGETPEAKLRRLNARPAESHAWSGSQRPFLKQQYSLKEPI</sequence>
<dbReference type="AlphaFoldDB" id="A0A3A1QQN0"/>
<name>A0A3A1QQN0_9BACI</name>
<comment type="caution">
    <text evidence="1">The sequence shown here is derived from an EMBL/GenBank/DDBJ whole genome shotgun (WGS) entry which is preliminary data.</text>
</comment>
<dbReference type="OrthoDB" id="2940571at2"/>
<gene>
    <name evidence="1" type="ORF">D3H55_19470</name>
</gene>
<dbReference type="Proteomes" id="UP000265801">
    <property type="component" value="Unassembled WGS sequence"/>
</dbReference>
<proteinExistence type="predicted"/>
<dbReference type="EMBL" id="QXIR01000035">
    <property type="protein sequence ID" value="RIW29176.1"/>
    <property type="molecule type" value="Genomic_DNA"/>
</dbReference>
<evidence type="ECO:0000313" key="1">
    <source>
        <dbReference type="EMBL" id="RIW29176.1"/>
    </source>
</evidence>
<accession>A0A3A1QQN0</accession>
<protein>
    <submittedName>
        <fullName evidence="1">Uncharacterized protein</fullName>
    </submittedName>
</protein>